<feature type="domain" description="MobA-like NTP transferase" evidence="4">
    <location>
        <begin position="7"/>
        <end position="131"/>
    </location>
</feature>
<evidence type="ECO:0000313" key="6">
    <source>
        <dbReference type="Proteomes" id="UP001138961"/>
    </source>
</evidence>
<dbReference type="CDD" id="cd06422">
    <property type="entry name" value="NTP_transferase_like_1"/>
    <property type="match status" value="1"/>
</dbReference>
<keyword evidence="3" id="KW-0460">Magnesium</keyword>
<organism evidence="5 6">
    <name type="scientific">Loktanella gaetbuli</name>
    <dbReference type="NCBI Taxonomy" id="2881335"/>
    <lineage>
        <taxon>Bacteria</taxon>
        <taxon>Pseudomonadati</taxon>
        <taxon>Pseudomonadota</taxon>
        <taxon>Alphaproteobacteria</taxon>
        <taxon>Rhodobacterales</taxon>
        <taxon>Roseobacteraceae</taxon>
        <taxon>Loktanella</taxon>
    </lineage>
</organism>
<dbReference type="PANTHER" id="PTHR43584">
    <property type="entry name" value="NUCLEOTIDYL TRANSFERASE"/>
    <property type="match status" value="1"/>
</dbReference>
<dbReference type="EMBL" id="JAJATZ010000003">
    <property type="protein sequence ID" value="MCB5199191.1"/>
    <property type="molecule type" value="Genomic_DNA"/>
</dbReference>
<keyword evidence="6" id="KW-1185">Reference proteome</keyword>
<evidence type="ECO:0000313" key="5">
    <source>
        <dbReference type="EMBL" id="MCB5199191.1"/>
    </source>
</evidence>
<sequence>MTRTYAALLFAAGKGTRMAPLTDTRPKPLITVAGRTLLDHALDLTNVPCIGKRVVNAHYKGAMIHDHLRGRGVAISDEVALLETGGGLRHALPLLGDGPVVTLNTDAVWCGPNPVQTLCAGWTPAMEALLLLVPTSRMRGHSGPGDFARAADGRLTRGQDYVYTGLQLTRTNRVHGVRVPAFSLNVIWDQMIAHGGLYGLVWDGLICDVGRPESIPQAEAMLKEHDV</sequence>
<comment type="caution">
    <text evidence="5">The sequence shown here is derived from an EMBL/GenBank/DDBJ whole genome shotgun (WGS) entry which is preliminary data.</text>
</comment>
<evidence type="ECO:0000259" key="4">
    <source>
        <dbReference type="Pfam" id="PF12804"/>
    </source>
</evidence>
<accession>A0ABS8BUN4</accession>
<protein>
    <submittedName>
        <fullName evidence="5">Nucleotidyltransferase family protein</fullName>
    </submittedName>
</protein>
<dbReference type="RefSeq" id="WP_226747992.1">
    <property type="nucleotide sequence ID" value="NZ_JAJATZ010000003.1"/>
</dbReference>
<dbReference type="PANTHER" id="PTHR43584:SF8">
    <property type="entry name" value="N-ACETYLMURAMATE ALPHA-1-PHOSPHATE URIDYLYLTRANSFERASE"/>
    <property type="match status" value="1"/>
</dbReference>
<keyword evidence="2" id="KW-0548">Nucleotidyltransferase</keyword>
<dbReference type="InterPro" id="IPR025877">
    <property type="entry name" value="MobA-like_NTP_Trfase"/>
</dbReference>
<dbReference type="Gene3D" id="3.90.550.10">
    <property type="entry name" value="Spore Coat Polysaccharide Biosynthesis Protein SpsA, Chain A"/>
    <property type="match status" value="1"/>
</dbReference>
<dbReference type="Proteomes" id="UP001138961">
    <property type="component" value="Unassembled WGS sequence"/>
</dbReference>
<reference evidence="5" key="1">
    <citation type="submission" date="2021-10" db="EMBL/GenBank/DDBJ databases">
        <title>Loktanella gaetbuli sp. nov., isolated from a tidal flat.</title>
        <authorList>
            <person name="Park S."/>
            <person name="Yoon J.-H."/>
        </authorList>
    </citation>
    <scope>NUCLEOTIDE SEQUENCE</scope>
    <source>
        <strain evidence="5">TSTF-M6</strain>
    </source>
</reference>
<evidence type="ECO:0000256" key="2">
    <source>
        <dbReference type="ARBA" id="ARBA00022695"/>
    </source>
</evidence>
<dbReference type="InterPro" id="IPR029044">
    <property type="entry name" value="Nucleotide-diphossugar_trans"/>
</dbReference>
<evidence type="ECO:0000256" key="3">
    <source>
        <dbReference type="ARBA" id="ARBA00022842"/>
    </source>
</evidence>
<proteinExistence type="predicted"/>
<evidence type="ECO:0000256" key="1">
    <source>
        <dbReference type="ARBA" id="ARBA00022679"/>
    </source>
</evidence>
<name>A0ABS8BUN4_9RHOB</name>
<dbReference type="Pfam" id="PF12804">
    <property type="entry name" value="NTP_transf_3"/>
    <property type="match status" value="1"/>
</dbReference>
<keyword evidence="1" id="KW-0808">Transferase</keyword>
<gene>
    <name evidence="5" type="ORF">LGQ03_08055</name>
</gene>
<dbReference type="InterPro" id="IPR050065">
    <property type="entry name" value="GlmU-like"/>
</dbReference>
<dbReference type="SUPFAM" id="SSF53448">
    <property type="entry name" value="Nucleotide-diphospho-sugar transferases"/>
    <property type="match status" value="1"/>
</dbReference>